<dbReference type="EMBL" id="GBXM01043084">
    <property type="protein sequence ID" value="JAH65493.1"/>
    <property type="molecule type" value="Transcribed_RNA"/>
</dbReference>
<accession>A0A0E9VG21</accession>
<reference evidence="1" key="2">
    <citation type="journal article" date="2015" name="Fish Shellfish Immunol.">
        <title>Early steps in the European eel (Anguilla anguilla)-Vibrio vulnificus interaction in the gills: Role of the RtxA13 toxin.</title>
        <authorList>
            <person name="Callol A."/>
            <person name="Pajuelo D."/>
            <person name="Ebbesson L."/>
            <person name="Teles M."/>
            <person name="MacKenzie S."/>
            <person name="Amaro C."/>
        </authorList>
    </citation>
    <scope>NUCLEOTIDE SEQUENCE</scope>
</reference>
<proteinExistence type="predicted"/>
<name>A0A0E9VG21_ANGAN</name>
<protein>
    <submittedName>
        <fullName evidence="1">Uncharacterized protein</fullName>
    </submittedName>
</protein>
<reference evidence="1" key="1">
    <citation type="submission" date="2014-11" db="EMBL/GenBank/DDBJ databases">
        <authorList>
            <person name="Amaro Gonzalez C."/>
        </authorList>
    </citation>
    <scope>NUCLEOTIDE SEQUENCE</scope>
</reference>
<sequence>MQLIIVLTCYSTLRLMSRLCERRKKHKSIKSSLSPPYHK</sequence>
<organism evidence="1">
    <name type="scientific">Anguilla anguilla</name>
    <name type="common">European freshwater eel</name>
    <name type="synonym">Muraena anguilla</name>
    <dbReference type="NCBI Taxonomy" id="7936"/>
    <lineage>
        <taxon>Eukaryota</taxon>
        <taxon>Metazoa</taxon>
        <taxon>Chordata</taxon>
        <taxon>Craniata</taxon>
        <taxon>Vertebrata</taxon>
        <taxon>Euteleostomi</taxon>
        <taxon>Actinopterygii</taxon>
        <taxon>Neopterygii</taxon>
        <taxon>Teleostei</taxon>
        <taxon>Anguilliformes</taxon>
        <taxon>Anguillidae</taxon>
        <taxon>Anguilla</taxon>
    </lineage>
</organism>
<evidence type="ECO:0000313" key="1">
    <source>
        <dbReference type="EMBL" id="JAH76370.1"/>
    </source>
</evidence>
<dbReference type="AlphaFoldDB" id="A0A0E9VG21"/>
<dbReference type="EMBL" id="GBXM01032207">
    <property type="protein sequence ID" value="JAH76370.1"/>
    <property type="molecule type" value="Transcribed_RNA"/>
</dbReference>